<dbReference type="AlphaFoldDB" id="A0A1I2YNS7"/>
<keyword evidence="2 5" id="KW-0812">Transmembrane</keyword>
<evidence type="ECO:0000256" key="1">
    <source>
        <dbReference type="ARBA" id="ARBA00004370"/>
    </source>
</evidence>
<accession>A0A1I2YNS7</accession>
<keyword evidence="8" id="KW-1185">Reference proteome</keyword>
<feature type="domain" description="Motility protein B-like N-terminal" evidence="6">
    <location>
        <begin position="18"/>
        <end position="66"/>
    </location>
</feature>
<dbReference type="PANTHER" id="PTHR30329">
    <property type="entry name" value="STATOR ELEMENT OF FLAGELLAR MOTOR COMPLEX"/>
    <property type="match status" value="1"/>
</dbReference>
<evidence type="ECO:0000259" key="6">
    <source>
        <dbReference type="Pfam" id="PF13677"/>
    </source>
</evidence>
<dbReference type="Pfam" id="PF13677">
    <property type="entry name" value="MotB_plug"/>
    <property type="match status" value="1"/>
</dbReference>
<evidence type="ECO:0000313" key="8">
    <source>
        <dbReference type="Proteomes" id="UP000183635"/>
    </source>
</evidence>
<dbReference type="InterPro" id="IPR036737">
    <property type="entry name" value="OmpA-like_sf"/>
</dbReference>
<dbReference type="PANTHER" id="PTHR30329:SF21">
    <property type="entry name" value="LIPOPROTEIN YIAD-RELATED"/>
    <property type="match status" value="1"/>
</dbReference>
<sequence>MAGHGGGAPIIIKRVQGGGEAGHHGGAWKVAYADFVTAMMAFFLLMWLLNATTEKQRQGLADYFNPTIVQSPASGSDGPFGGEVQDSDTNTGQGAGASRDTLMAQAREGQQSGFEEMARSVQNQLTGSGAESMQKVNLLRHVVTRMTDEGLVIELTDLMDEPLFVGDSAQPTPAMKELAEVLSGVLGRVKNEIALAGHVRAYPEMLIQSPVWALSDARAHALRNLLDGSGFDGTRIQRVTAYADRRNRSVNPMDPNNNRIEVILLR</sequence>
<reference evidence="7 8" key="1">
    <citation type="submission" date="2016-10" db="EMBL/GenBank/DDBJ databases">
        <authorList>
            <person name="de Groot N.N."/>
        </authorList>
    </citation>
    <scope>NUCLEOTIDE SEQUENCE [LARGE SCALE GENOMIC DNA]</scope>
    <source>
        <strain evidence="7 8">DSM 8537</strain>
    </source>
</reference>
<dbReference type="SUPFAM" id="SSF103088">
    <property type="entry name" value="OmpA-like"/>
    <property type="match status" value="1"/>
</dbReference>
<dbReference type="InterPro" id="IPR025713">
    <property type="entry name" value="MotB-like_N_dom"/>
</dbReference>
<evidence type="ECO:0000256" key="3">
    <source>
        <dbReference type="ARBA" id="ARBA00023136"/>
    </source>
</evidence>
<dbReference type="STRING" id="34004.SAMN04488021_10544"/>
<feature type="region of interest" description="Disordered" evidence="4">
    <location>
        <begin position="72"/>
        <end position="97"/>
    </location>
</feature>
<dbReference type="InterPro" id="IPR050330">
    <property type="entry name" value="Bact_OuterMem_StrucFunc"/>
</dbReference>
<name>A0A1I2YNS7_9RHOB</name>
<proteinExistence type="predicted"/>
<comment type="subcellular location">
    <subcellularLocation>
        <location evidence="1">Membrane</location>
    </subcellularLocation>
</comment>
<dbReference type="GO" id="GO:0016020">
    <property type="term" value="C:membrane"/>
    <property type="evidence" value="ECO:0007669"/>
    <property type="project" value="UniProtKB-SubCell"/>
</dbReference>
<dbReference type="RefSeq" id="WP_074966431.1">
    <property type="nucleotide sequence ID" value="NZ_CBCRYP010000017.1"/>
</dbReference>
<dbReference type="Gene3D" id="3.30.1330.60">
    <property type="entry name" value="OmpA-like domain"/>
    <property type="match status" value="1"/>
</dbReference>
<evidence type="ECO:0000256" key="2">
    <source>
        <dbReference type="ARBA" id="ARBA00022692"/>
    </source>
</evidence>
<dbReference type="Proteomes" id="UP000183635">
    <property type="component" value="Unassembled WGS sequence"/>
</dbReference>
<dbReference type="EMBL" id="FOPU01000005">
    <property type="protein sequence ID" value="SFH27170.1"/>
    <property type="molecule type" value="Genomic_DNA"/>
</dbReference>
<evidence type="ECO:0000256" key="5">
    <source>
        <dbReference type="SAM" id="Phobius"/>
    </source>
</evidence>
<feature type="transmembrane region" description="Helical" evidence="5">
    <location>
        <begin position="30"/>
        <end position="49"/>
    </location>
</feature>
<dbReference type="OrthoDB" id="7170686at2"/>
<keyword evidence="3 5" id="KW-0472">Membrane</keyword>
<gene>
    <name evidence="7" type="ORF">SAMN04488021_10544</name>
</gene>
<protein>
    <submittedName>
        <fullName evidence="7">Chemotaxis protein MotB</fullName>
    </submittedName>
</protein>
<keyword evidence="5" id="KW-1133">Transmembrane helix</keyword>
<evidence type="ECO:0000256" key="4">
    <source>
        <dbReference type="SAM" id="MobiDB-lite"/>
    </source>
</evidence>
<evidence type="ECO:0000313" key="7">
    <source>
        <dbReference type="EMBL" id="SFH27170.1"/>
    </source>
</evidence>
<organism evidence="7 8">
    <name type="scientific">Paracoccus aminovorans</name>
    <dbReference type="NCBI Taxonomy" id="34004"/>
    <lineage>
        <taxon>Bacteria</taxon>
        <taxon>Pseudomonadati</taxon>
        <taxon>Pseudomonadota</taxon>
        <taxon>Alphaproteobacteria</taxon>
        <taxon>Rhodobacterales</taxon>
        <taxon>Paracoccaceae</taxon>
        <taxon>Paracoccus</taxon>
    </lineage>
</organism>